<keyword evidence="2" id="KW-1185">Reference proteome</keyword>
<dbReference type="AlphaFoldDB" id="A0A3N4UJQ2"/>
<evidence type="ECO:0000313" key="2">
    <source>
        <dbReference type="Proteomes" id="UP000269689"/>
    </source>
</evidence>
<sequence length="257" mass="28778">MGRSRQSMFRAGNWTFATTYTKGCFAEKSYRSCRALNVRLQNLIREFPSIWAWRGAFLCNERCEFIPGLSPVFDGTKSNDDSATFSRGVHLTQSDCRLAIVLLVESHQHAKSVSIVFYITPMDELYHAGWLDPQKLHAIWEGSPIQCCPHVESPTPTNADIDLMGVRFKAARSEPLNNLCGIDPSAKCSLAIRIDHAGHHHFPFQLYCGPRRGDLMLFLSHWASRSSCFKAVPRSDPCGAPIAAHLQTFTFDCTPVA</sequence>
<proteinExistence type="predicted"/>
<protein>
    <submittedName>
        <fullName evidence="1">Uncharacterized protein</fullName>
    </submittedName>
</protein>
<reference evidence="1 2" key="1">
    <citation type="submission" date="2018-11" db="EMBL/GenBank/DDBJ databases">
        <title>Genomic Encyclopedia of Type Strains, Phase IV (KMG-IV): sequencing the most valuable type-strain genomes for metagenomic binning, comparative biology and taxonomic classification.</title>
        <authorList>
            <person name="Goeker M."/>
        </authorList>
    </citation>
    <scope>NUCLEOTIDE SEQUENCE [LARGE SCALE GENOMIC DNA]</scope>
    <source>
        <strain evidence="1 2">DSM 104731</strain>
    </source>
</reference>
<name>A0A3N4UJQ2_9RHOB</name>
<dbReference type="Proteomes" id="UP000269689">
    <property type="component" value="Unassembled WGS sequence"/>
</dbReference>
<evidence type="ECO:0000313" key="1">
    <source>
        <dbReference type="EMBL" id="RPE70906.1"/>
    </source>
</evidence>
<comment type="caution">
    <text evidence="1">The sequence shown here is derived from an EMBL/GenBank/DDBJ whole genome shotgun (WGS) entry which is preliminary data.</text>
</comment>
<gene>
    <name evidence="1" type="ORF">EDD53_0015</name>
</gene>
<accession>A0A3N4UJQ2</accession>
<organism evidence="1 2">
    <name type="scientific">Pacificibacter maritimus</name>
    <dbReference type="NCBI Taxonomy" id="762213"/>
    <lineage>
        <taxon>Bacteria</taxon>
        <taxon>Pseudomonadati</taxon>
        <taxon>Pseudomonadota</taxon>
        <taxon>Alphaproteobacteria</taxon>
        <taxon>Rhodobacterales</taxon>
        <taxon>Roseobacteraceae</taxon>
        <taxon>Pacificibacter</taxon>
    </lineage>
</organism>
<dbReference type="EMBL" id="RKQK01000001">
    <property type="protein sequence ID" value="RPE70906.1"/>
    <property type="molecule type" value="Genomic_DNA"/>
</dbReference>